<comment type="similarity">
    <text evidence="2">Belongs to the alkaline ceramidase family.</text>
</comment>
<evidence type="ECO:0000256" key="2">
    <source>
        <dbReference type="ARBA" id="ARBA00009780"/>
    </source>
</evidence>
<keyword evidence="4" id="KW-0378">Hydrolase</keyword>
<evidence type="ECO:0000256" key="1">
    <source>
        <dbReference type="ARBA" id="ARBA00004141"/>
    </source>
</evidence>
<keyword evidence="11" id="KW-1185">Reference proteome</keyword>
<evidence type="ECO:0008006" key="12">
    <source>
        <dbReference type="Google" id="ProtNLM"/>
    </source>
</evidence>
<dbReference type="PANTHER" id="PTHR46187:SF1">
    <property type="entry name" value="ALKALINE PHYTOCERAMIDASE"/>
    <property type="match status" value="1"/>
</dbReference>
<gene>
    <name evidence="10" type="ORF">SAPIO_CDS8257</name>
</gene>
<feature type="transmembrane region" description="Helical" evidence="9">
    <location>
        <begin position="150"/>
        <end position="170"/>
    </location>
</feature>
<feature type="binding site" evidence="7">
    <location>
        <position position="41"/>
    </location>
    <ligand>
        <name>Ca(2+)</name>
        <dbReference type="ChEBI" id="CHEBI:29108"/>
    </ligand>
</feature>
<feature type="binding site" evidence="8">
    <location>
        <position position="235"/>
    </location>
    <ligand>
        <name>Zn(2+)</name>
        <dbReference type="ChEBI" id="CHEBI:29105"/>
        <note>catalytic</note>
    </ligand>
</feature>
<evidence type="ECO:0000256" key="6">
    <source>
        <dbReference type="ARBA" id="ARBA00023136"/>
    </source>
</evidence>
<reference evidence="10 11" key="1">
    <citation type="journal article" date="2014" name="Genome Announc.">
        <title>Draft genome sequence of the pathogenic fungus Scedosporium apiospermum.</title>
        <authorList>
            <person name="Vandeputte P."/>
            <person name="Ghamrawi S."/>
            <person name="Rechenmann M."/>
            <person name="Iltis A."/>
            <person name="Giraud S."/>
            <person name="Fleury M."/>
            <person name="Thornton C."/>
            <person name="Delhaes L."/>
            <person name="Meyer W."/>
            <person name="Papon N."/>
            <person name="Bouchara J.P."/>
        </authorList>
    </citation>
    <scope>NUCLEOTIDE SEQUENCE [LARGE SCALE GENOMIC DNA]</scope>
    <source>
        <strain evidence="10 11">IHEM 14462</strain>
    </source>
</reference>
<evidence type="ECO:0000256" key="9">
    <source>
        <dbReference type="SAM" id="Phobius"/>
    </source>
</evidence>
<dbReference type="EMBL" id="JOWA01000121">
    <property type="protein sequence ID" value="KEZ40397.1"/>
    <property type="molecule type" value="Genomic_DNA"/>
</dbReference>
<organism evidence="10 11">
    <name type="scientific">Pseudallescheria apiosperma</name>
    <name type="common">Scedosporium apiospermum</name>
    <dbReference type="NCBI Taxonomy" id="563466"/>
    <lineage>
        <taxon>Eukaryota</taxon>
        <taxon>Fungi</taxon>
        <taxon>Dikarya</taxon>
        <taxon>Ascomycota</taxon>
        <taxon>Pezizomycotina</taxon>
        <taxon>Sordariomycetes</taxon>
        <taxon>Hypocreomycetidae</taxon>
        <taxon>Microascales</taxon>
        <taxon>Microascaceae</taxon>
        <taxon>Scedosporium</taxon>
    </lineage>
</organism>
<name>A0A084FZ85_PSEDA</name>
<dbReference type="Proteomes" id="UP000028545">
    <property type="component" value="Unassembled WGS sequence"/>
</dbReference>
<keyword evidence="7" id="KW-0106">Calcium</keyword>
<keyword evidence="6 9" id="KW-0472">Membrane</keyword>
<evidence type="ECO:0000256" key="5">
    <source>
        <dbReference type="ARBA" id="ARBA00022989"/>
    </source>
</evidence>
<proteinExistence type="inferred from homology"/>
<evidence type="ECO:0000313" key="10">
    <source>
        <dbReference type="EMBL" id="KEZ40397.1"/>
    </source>
</evidence>
<dbReference type="VEuPathDB" id="FungiDB:SAPIO_CDS8257"/>
<keyword evidence="3 9" id="KW-0812">Transmembrane</keyword>
<feature type="binding site" evidence="8">
    <location>
        <position position="90"/>
    </location>
    <ligand>
        <name>Zn(2+)</name>
        <dbReference type="ChEBI" id="CHEBI:29105"/>
        <note>catalytic</note>
    </ligand>
</feature>
<evidence type="ECO:0000256" key="7">
    <source>
        <dbReference type="PIRSR" id="PIRSR608901-1"/>
    </source>
</evidence>
<comment type="cofactor">
    <cofactor evidence="8">
        <name>Zn(2+)</name>
        <dbReference type="ChEBI" id="CHEBI:29105"/>
    </cofactor>
</comment>
<protein>
    <recommendedName>
        <fullName evidence="12">Alkaline ceramidase family protein</fullName>
    </recommendedName>
</protein>
<dbReference type="GO" id="GO:0046513">
    <property type="term" value="P:ceramide biosynthetic process"/>
    <property type="evidence" value="ECO:0007669"/>
    <property type="project" value="TreeGrafter"/>
</dbReference>
<feature type="transmembrane region" description="Helical" evidence="9">
    <location>
        <begin position="191"/>
        <end position="207"/>
    </location>
</feature>
<dbReference type="GO" id="GO:0005789">
    <property type="term" value="C:endoplasmic reticulum membrane"/>
    <property type="evidence" value="ECO:0007669"/>
    <property type="project" value="TreeGrafter"/>
</dbReference>
<dbReference type="OMA" id="PWAWLLE"/>
<feature type="transmembrane region" description="Helical" evidence="9">
    <location>
        <begin position="42"/>
        <end position="60"/>
    </location>
</feature>
<dbReference type="AlphaFoldDB" id="A0A084FZ85"/>
<evidence type="ECO:0000313" key="11">
    <source>
        <dbReference type="Proteomes" id="UP000028545"/>
    </source>
</evidence>
<dbReference type="GO" id="GO:0016811">
    <property type="term" value="F:hydrolase activity, acting on carbon-nitrogen (but not peptide) bonds, in linear amides"/>
    <property type="evidence" value="ECO:0007669"/>
    <property type="project" value="InterPro"/>
</dbReference>
<feature type="transmembrane region" description="Helical" evidence="9">
    <location>
        <begin position="72"/>
        <end position="91"/>
    </location>
</feature>
<keyword evidence="5 9" id="KW-1133">Transmembrane helix</keyword>
<dbReference type="KEGG" id="sapo:SAPIO_CDS8257"/>
<dbReference type="GO" id="GO:0046872">
    <property type="term" value="F:metal ion binding"/>
    <property type="evidence" value="ECO:0007669"/>
    <property type="project" value="UniProtKB-KW"/>
</dbReference>
<dbReference type="GeneID" id="27727329"/>
<sequence length="273" mass="31190">MGHHNRHFAGDPHSLTGAWSPPTSAANFCEEDYALTRYIAEFINTLTNFTYVFLALKYMYGPGSRGLLKPNYDFMSVSLLILGICSFLYHASLRQYLQFADDLSMLLLGSSMLHGLLSVRQTPARIRRNAVLLAIVTAGFSAFYVRSGKIIYHVLAFATQMAAIGLRSLYLFYWLDPSQKFPQDKIRDWKVRQWQSILIALFGYLIWNIDLEFCAELRTLRAQIGLPWAWLLELHGWWHVLTAIGADRFMKIVREMDAEERLGKGKAVAKKAA</sequence>
<dbReference type="OrthoDB" id="187171at2759"/>
<keyword evidence="8" id="KW-0862">Zinc</keyword>
<dbReference type="GO" id="GO:0046514">
    <property type="term" value="P:ceramide catabolic process"/>
    <property type="evidence" value="ECO:0007669"/>
    <property type="project" value="TreeGrafter"/>
</dbReference>
<evidence type="ECO:0000256" key="3">
    <source>
        <dbReference type="ARBA" id="ARBA00022692"/>
    </source>
</evidence>
<comment type="caution">
    <text evidence="10">The sequence shown here is derived from an EMBL/GenBank/DDBJ whole genome shotgun (WGS) entry which is preliminary data.</text>
</comment>
<accession>A0A084FZ85</accession>
<evidence type="ECO:0000256" key="4">
    <source>
        <dbReference type="ARBA" id="ARBA00022801"/>
    </source>
</evidence>
<comment type="subcellular location">
    <subcellularLocation>
        <location evidence="1">Membrane</location>
        <topology evidence="1">Multi-pass membrane protein</topology>
    </subcellularLocation>
</comment>
<evidence type="ECO:0000256" key="8">
    <source>
        <dbReference type="PIRSR" id="PIRSR608901-2"/>
    </source>
</evidence>
<dbReference type="HOGENOM" id="CLU_063293_1_0_1"/>
<feature type="binding site" evidence="7">
    <location>
        <position position="30"/>
    </location>
    <ligand>
        <name>Ca(2+)</name>
        <dbReference type="ChEBI" id="CHEBI:29108"/>
    </ligand>
</feature>
<dbReference type="Pfam" id="PF05875">
    <property type="entry name" value="Ceramidase"/>
    <property type="match status" value="1"/>
</dbReference>
<keyword evidence="7" id="KW-0479">Metal-binding</keyword>
<feature type="transmembrane region" description="Helical" evidence="9">
    <location>
        <begin position="126"/>
        <end position="144"/>
    </location>
</feature>
<feature type="binding site" evidence="8">
    <location>
        <position position="239"/>
    </location>
    <ligand>
        <name>Zn(2+)</name>
        <dbReference type="ChEBI" id="CHEBI:29105"/>
        <note>catalytic</note>
    </ligand>
</feature>
<dbReference type="PANTHER" id="PTHR46187">
    <property type="entry name" value="ALKALINE CERAMIDASE 3"/>
    <property type="match status" value="1"/>
</dbReference>
<dbReference type="InterPro" id="IPR008901">
    <property type="entry name" value="ACER"/>
</dbReference>
<dbReference type="RefSeq" id="XP_016640196.1">
    <property type="nucleotide sequence ID" value="XM_016789933.1"/>
</dbReference>